<evidence type="ECO:0000256" key="5">
    <source>
        <dbReference type="ARBA" id="ARBA00022840"/>
    </source>
</evidence>
<keyword evidence="6" id="KW-0472">Membrane</keyword>
<evidence type="ECO:0000256" key="6">
    <source>
        <dbReference type="ARBA" id="ARBA00023136"/>
    </source>
</evidence>
<keyword evidence="4" id="KW-0547">Nucleotide-binding</keyword>
<sequence>MLEVEHISKSFGGTEVLKDISFSLEKSQVLSIIGSSGSGKTTMLRCLNFLERPDSGIIRVNGETLFDAADSSAKQEEEIRKKRLHFGLVFQSFNLFPQYTALDNVILAKELLAKEQPDYKARKKEIHDEIEALAEQLLKEMGLGERMKNYPHQLSGGQCQRVAIARALALRPDILCFDEPTSALDPELTGEVLKVIKGLADQKMTMVIVTHEMAFARDVANHVIFMDDGRIVEQGTPDEVFGNTKEERTRQFLSRFNQG</sequence>
<protein>
    <submittedName>
        <fullName evidence="8">Amino acid ABC transporter ATP-binding protein</fullName>
    </submittedName>
</protein>
<evidence type="ECO:0000256" key="4">
    <source>
        <dbReference type="ARBA" id="ARBA00022741"/>
    </source>
</evidence>
<gene>
    <name evidence="8" type="ORF">LKD36_03520</name>
</gene>
<comment type="caution">
    <text evidence="8">The sequence shown here is derived from an EMBL/GenBank/DDBJ whole genome shotgun (WGS) entry which is preliminary data.</text>
</comment>
<dbReference type="SUPFAM" id="SSF52540">
    <property type="entry name" value="P-loop containing nucleoside triphosphate hydrolases"/>
    <property type="match status" value="1"/>
</dbReference>
<dbReference type="Proteomes" id="UP001198220">
    <property type="component" value="Unassembled WGS sequence"/>
</dbReference>
<dbReference type="GO" id="GO:0016887">
    <property type="term" value="F:ATP hydrolysis activity"/>
    <property type="evidence" value="ECO:0007669"/>
    <property type="project" value="InterPro"/>
</dbReference>
<dbReference type="InterPro" id="IPR050086">
    <property type="entry name" value="MetN_ABC_transporter-like"/>
</dbReference>
<dbReference type="PANTHER" id="PTHR43166:SF35">
    <property type="entry name" value="L-CYSTINE IMPORT ATP-BINDING PROTEIN TCYN"/>
    <property type="match status" value="1"/>
</dbReference>
<dbReference type="SMART" id="SM00382">
    <property type="entry name" value="AAA"/>
    <property type="match status" value="1"/>
</dbReference>
<organism evidence="8 9">
    <name type="scientific">Hominiventricola filiformis</name>
    <dbReference type="NCBI Taxonomy" id="2885352"/>
    <lineage>
        <taxon>Bacteria</taxon>
        <taxon>Bacillati</taxon>
        <taxon>Bacillota</taxon>
        <taxon>Clostridia</taxon>
        <taxon>Lachnospirales</taxon>
        <taxon>Lachnospiraceae</taxon>
        <taxon>Hominiventricola</taxon>
    </lineage>
</organism>
<evidence type="ECO:0000313" key="8">
    <source>
        <dbReference type="EMBL" id="MCC2125246.1"/>
    </source>
</evidence>
<dbReference type="EMBL" id="JAJEPS010000002">
    <property type="protein sequence ID" value="MCC2125246.1"/>
    <property type="molecule type" value="Genomic_DNA"/>
</dbReference>
<evidence type="ECO:0000256" key="1">
    <source>
        <dbReference type="ARBA" id="ARBA00004202"/>
    </source>
</evidence>
<dbReference type="InterPro" id="IPR003439">
    <property type="entry name" value="ABC_transporter-like_ATP-bd"/>
</dbReference>
<evidence type="ECO:0000259" key="7">
    <source>
        <dbReference type="PROSITE" id="PS50893"/>
    </source>
</evidence>
<dbReference type="InterPro" id="IPR003593">
    <property type="entry name" value="AAA+_ATPase"/>
</dbReference>
<keyword evidence="9" id="KW-1185">Reference proteome</keyword>
<dbReference type="GO" id="GO:0005886">
    <property type="term" value="C:plasma membrane"/>
    <property type="evidence" value="ECO:0007669"/>
    <property type="project" value="UniProtKB-SubCell"/>
</dbReference>
<dbReference type="Gene3D" id="3.40.50.300">
    <property type="entry name" value="P-loop containing nucleotide triphosphate hydrolases"/>
    <property type="match status" value="1"/>
</dbReference>
<evidence type="ECO:0000256" key="2">
    <source>
        <dbReference type="ARBA" id="ARBA00022448"/>
    </source>
</evidence>
<dbReference type="GO" id="GO:0005524">
    <property type="term" value="F:ATP binding"/>
    <property type="evidence" value="ECO:0007669"/>
    <property type="project" value="UniProtKB-KW"/>
</dbReference>
<name>A0AAE3A802_9FIRM</name>
<proteinExistence type="predicted"/>
<evidence type="ECO:0000313" key="9">
    <source>
        <dbReference type="Proteomes" id="UP001198220"/>
    </source>
</evidence>
<dbReference type="GO" id="GO:0015424">
    <property type="term" value="F:ABC-type amino acid transporter activity"/>
    <property type="evidence" value="ECO:0007669"/>
    <property type="project" value="InterPro"/>
</dbReference>
<feature type="domain" description="ABC transporter" evidence="7">
    <location>
        <begin position="2"/>
        <end position="253"/>
    </location>
</feature>
<reference evidence="8 9" key="1">
    <citation type="submission" date="2021-10" db="EMBL/GenBank/DDBJ databases">
        <title>Anaerobic single-cell dispensing facilitates the cultivation of human gut bacteria.</title>
        <authorList>
            <person name="Afrizal A."/>
        </authorList>
    </citation>
    <scope>NUCLEOTIDE SEQUENCE [LARGE SCALE GENOMIC DNA]</scope>
    <source>
        <strain evidence="8 9">CLA-AA-H276</strain>
    </source>
</reference>
<keyword evidence="3" id="KW-1003">Cell membrane</keyword>
<keyword evidence="5 8" id="KW-0067">ATP-binding</keyword>
<dbReference type="PIRSF" id="PIRSF039085">
    <property type="entry name" value="ABC_ATPase_HisP"/>
    <property type="match status" value="1"/>
</dbReference>
<dbReference type="Pfam" id="PF00005">
    <property type="entry name" value="ABC_tran"/>
    <property type="match status" value="1"/>
</dbReference>
<dbReference type="InterPro" id="IPR017871">
    <property type="entry name" value="ABC_transporter-like_CS"/>
</dbReference>
<accession>A0AAE3A802</accession>
<comment type="subcellular location">
    <subcellularLocation>
        <location evidence="1">Cell membrane</location>
        <topology evidence="1">Peripheral membrane protein</topology>
    </subcellularLocation>
</comment>
<dbReference type="InterPro" id="IPR027417">
    <property type="entry name" value="P-loop_NTPase"/>
</dbReference>
<keyword evidence="2" id="KW-0813">Transport</keyword>
<evidence type="ECO:0000256" key="3">
    <source>
        <dbReference type="ARBA" id="ARBA00022475"/>
    </source>
</evidence>
<dbReference type="InterPro" id="IPR030679">
    <property type="entry name" value="ABC_ATPase_HisP-typ"/>
</dbReference>
<dbReference type="AlphaFoldDB" id="A0AAE3A802"/>
<dbReference type="PANTHER" id="PTHR43166">
    <property type="entry name" value="AMINO ACID IMPORT ATP-BINDING PROTEIN"/>
    <property type="match status" value="1"/>
</dbReference>
<dbReference type="PROSITE" id="PS00211">
    <property type="entry name" value="ABC_TRANSPORTER_1"/>
    <property type="match status" value="1"/>
</dbReference>
<dbReference type="PROSITE" id="PS50893">
    <property type="entry name" value="ABC_TRANSPORTER_2"/>
    <property type="match status" value="1"/>
</dbReference>